<accession>A0A0F9TDJ7</accession>
<protein>
    <submittedName>
        <fullName evidence="1">Uncharacterized protein</fullName>
    </submittedName>
</protein>
<comment type="caution">
    <text evidence="1">The sequence shown here is derived from an EMBL/GenBank/DDBJ whole genome shotgun (WGS) entry which is preliminary data.</text>
</comment>
<sequence length="96" mass="11330">MYVFKDNMLAIKMEYGNPKINKPILKALRDGRAKYYVPFGAKIENKYVLLIGYKNIADKKKDIPELLKVMDNEELTEISNEQYQEFKLLPWTNLDI</sequence>
<dbReference type="EMBL" id="LAZR01000352">
    <property type="protein sequence ID" value="KKN73012.1"/>
    <property type="molecule type" value="Genomic_DNA"/>
</dbReference>
<reference evidence="1" key="1">
    <citation type="journal article" date="2015" name="Nature">
        <title>Complex archaea that bridge the gap between prokaryotes and eukaryotes.</title>
        <authorList>
            <person name="Spang A."/>
            <person name="Saw J.H."/>
            <person name="Jorgensen S.L."/>
            <person name="Zaremba-Niedzwiedzka K."/>
            <person name="Martijn J."/>
            <person name="Lind A.E."/>
            <person name="van Eijk R."/>
            <person name="Schleper C."/>
            <person name="Guy L."/>
            <person name="Ettema T.J."/>
        </authorList>
    </citation>
    <scope>NUCLEOTIDE SEQUENCE</scope>
</reference>
<proteinExistence type="predicted"/>
<organism evidence="1">
    <name type="scientific">marine sediment metagenome</name>
    <dbReference type="NCBI Taxonomy" id="412755"/>
    <lineage>
        <taxon>unclassified sequences</taxon>
        <taxon>metagenomes</taxon>
        <taxon>ecological metagenomes</taxon>
    </lineage>
</organism>
<dbReference type="AlphaFoldDB" id="A0A0F9TDJ7"/>
<evidence type="ECO:0000313" key="1">
    <source>
        <dbReference type="EMBL" id="KKN73012.1"/>
    </source>
</evidence>
<gene>
    <name evidence="1" type="ORF">LCGC14_0405660</name>
</gene>
<name>A0A0F9TDJ7_9ZZZZ</name>